<dbReference type="EMBL" id="CP019607">
    <property type="protein sequence ID" value="AQP52322.1"/>
    <property type="molecule type" value="Genomic_DNA"/>
</dbReference>
<accession>A0A1Q2D1T2</accession>
<organism evidence="1 2">
    <name type="scientific">Tessaracoccus flavescens</name>
    <dbReference type="NCBI Taxonomy" id="399497"/>
    <lineage>
        <taxon>Bacteria</taxon>
        <taxon>Bacillati</taxon>
        <taxon>Actinomycetota</taxon>
        <taxon>Actinomycetes</taxon>
        <taxon>Propionibacteriales</taxon>
        <taxon>Propionibacteriaceae</taxon>
        <taxon>Tessaracoccus</taxon>
    </lineage>
</organism>
<gene>
    <name evidence="1" type="ORF">BW733_17310</name>
</gene>
<sequence length="102" mass="10687">MSDYDVDLHQLRDFGVQMRGIAAGLDGDISPPALDGFAEAMAGGVAAQASPAAAAAWLSGSQVLIEHLAAHPDTVVSIADAYLKQEEDAQTAITGFFERTQR</sequence>
<dbReference type="SUPFAM" id="SSF140453">
    <property type="entry name" value="EsxAB dimer-like"/>
    <property type="match status" value="1"/>
</dbReference>
<dbReference type="STRING" id="399497.BW733_17310"/>
<dbReference type="InterPro" id="IPR036689">
    <property type="entry name" value="ESAT-6-like_sf"/>
</dbReference>
<dbReference type="AlphaFoldDB" id="A0A1Q2D1T2"/>
<evidence type="ECO:0000313" key="1">
    <source>
        <dbReference type="EMBL" id="AQP52322.1"/>
    </source>
</evidence>
<dbReference type="KEGG" id="tfa:BW733_17310"/>
<proteinExistence type="predicted"/>
<protein>
    <submittedName>
        <fullName evidence="1">Uncharacterized protein</fullName>
    </submittedName>
</protein>
<name>A0A1Q2D1T2_9ACTN</name>
<dbReference type="Proteomes" id="UP000188235">
    <property type="component" value="Chromosome"/>
</dbReference>
<reference evidence="1 2" key="1">
    <citation type="journal article" date="2008" name="Int. J. Syst. Evol. Microbiol.">
        <title>Tessaracoccus flavescens sp. nov., isolated from marine sediment.</title>
        <authorList>
            <person name="Lee D.W."/>
            <person name="Lee S.D."/>
        </authorList>
    </citation>
    <scope>NUCLEOTIDE SEQUENCE [LARGE SCALE GENOMIC DNA]</scope>
    <source>
        <strain evidence="1 2">SST-39T</strain>
    </source>
</reference>
<dbReference type="RefSeq" id="WP_077352462.1">
    <property type="nucleotide sequence ID" value="NZ_CP019607.1"/>
</dbReference>
<keyword evidence="2" id="KW-1185">Reference proteome</keyword>
<evidence type="ECO:0000313" key="2">
    <source>
        <dbReference type="Proteomes" id="UP000188235"/>
    </source>
</evidence>